<protein>
    <submittedName>
        <fullName evidence="1">Uncharacterized protein</fullName>
    </submittedName>
</protein>
<dbReference type="EMBL" id="JAACXV010014078">
    <property type="protein sequence ID" value="KAF7270595.1"/>
    <property type="molecule type" value="Genomic_DNA"/>
</dbReference>
<dbReference type="Proteomes" id="UP000625711">
    <property type="component" value="Unassembled WGS sequence"/>
</dbReference>
<gene>
    <name evidence="1" type="ORF">GWI33_016453</name>
</gene>
<evidence type="ECO:0000313" key="1">
    <source>
        <dbReference type="EMBL" id="KAF7270595.1"/>
    </source>
</evidence>
<comment type="caution">
    <text evidence="1">The sequence shown here is derived from an EMBL/GenBank/DDBJ whole genome shotgun (WGS) entry which is preliminary data.</text>
</comment>
<accession>A0A834I3J7</accession>
<keyword evidence="2" id="KW-1185">Reference proteome</keyword>
<evidence type="ECO:0000313" key="2">
    <source>
        <dbReference type="Proteomes" id="UP000625711"/>
    </source>
</evidence>
<name>A0A834I3J7_RHYFE</name>
<reference evidence="1" key="1">
    <citation type="submission" date="2020-08" db="EMBL/GenBank/DDBJ databases">
        <title>Genome sequencing and assembly of the red palm weevil Rhynchophorus ferrugineus.</title>
        <authorList>
            <person name="Dias G.B."/>
            <person name="Bergman C.M."/>
            <person name="Manee M."/>
        </authorList>
    </citation>
    <scope>NUCLEOTIDE SEQUENCE</scope>
    <source>
        <strain evidence="1">AA-2017</strain>
        <tissue evidence="1">Whole larva</tissue>
    </source>
</reference>
<dbReference type="AlphaFoldDB" id="A0A834I3J7"/>
<proteinExistence type="predicted"/>
<sequence length="108" mass="12461">MSTEDGERMSFAWEHCHIQNSYFTLEIGTHLLIHRDQLRPPFVLHVIRPAISANYNHSVLACFRSSPHTPFNISPSHIPLNRLIRLYKCVQLVDSDIMQVLGVVIKLK</sequence>
<organism evidence="1 2">
    <name type="scientific">Rhynchophorus ferrugineus</name>
    <name type="common">Red palm weevil</name>
    <name type="synonym">Curculio ferrugineus</name>
    <dbReference type="NCBI Taxonomy" id="354439"/>
    <lineage>
        <taxon>Eukaryota</taxon>
        <taxon>Metazoa</taxon>
        <taxon>Ecdysozoa</taxon>
        <taxon>Arthropoda</taxon>
        <taxon>Hexapoda</taxon>
        <taxon>Insecta</taxon>
        <taxon>Pterygota</taxon>
        <taxon>Neoptera</taxon>
        <taxon>Endopterygota</taxon>
        <taxon>Coleoptera</taxon>
        <taxon>Polyphaga</taxon>
        <taxon>Cucujiformia</taxon>
        <taxon>Curculionidae</taxon>
        <taxon>Dryophthorinae</taxon>
        <taxon>Rhynchophorus</taxon>
    </lineage>
</organism>